<dbReference type="InterPro" id="IPR002933">
    <property type="entry name" value="Peptidase_M20"/>
</dbReference>
<dbReference type="GO" id="GO:0005829">
    <property type="term" value="C:cytosol"/>
    <property type="evidence" value="ECO:0007669"/>
    <property type="project" value="TreeGrafter"/>
</dbReference>
<dbReference type="Gene3D" id="3.30.70.360">
    <property type="match status" value="1"/>
</dbReference>
<sequence length="456" mass="50389">MNNLTKEAVKSLADKRMPLFYDYLALPTVSTEHRAIPETVTYVENLIQDLGGETQVLDDLGGHPVVYGFFKASPTGNANKTLLFYNHYDVQPAEPLDEWQTDPFTATEKEGILYARGTADNKGNFIVRLNAIAALLETEDGLPCNIKFLVEGEEEIGSRNLEKYLQKYADLFKADACIWEFGGKDNEERFVIDAGIKGMAYLELTADSAGIDIHSSMGAIVDNAAWRLTQALASMRDVENNILVEGFYDDITPPTKEEKELVASLPFNLESTVAQYGLTRPLITDGKEITPSEALVFYPTMTICGILSGFVGEGTKTVLPRTAKAKVDCRLVPGQTPAHIADCVQKHLDKHGFEDVKVHLLDGQKAFRSNMTDPFVQQVVKSAEKAYGTDTEILLVPNNAGTGPMYIFDQYLKLPILCSGVGWSGSRAHAPNESIRMADFYEGIMHMIYLMGEFGK</sequence>
<dbReference type="OrthoDB" id="9761532at2"/>
<dbReference type="Proteomes" id="UP000198948">
    <property type="component" value="Unassembled WGS sequence"/>
</dbReference>
<keyword evidence="1" id="KW-0645">Protease</keyword>
<dbReference type="STRING" id="142588.SAMN04488559_11050"/>
<keyword evidence="2" id="KW-0479">Metal-binding</keyword>
<reference evidence="5 6" key="1">
    <citation type="submission" date="2016-10" db="EMBL/GenBank/DDBJ databases">
        <authorList>
            <person name="de Groot N.N."/>
        </authorList>
    </citation>
    <scope>NUCLEOTIDE SEQUENCE [LARGE SCALE GENOMIC DNA]</scope>
    <source>
        <strain evidence="5 6">DSM 13760</strain>
    </source>
</reference>
<dbReference type="GO" id="GO:0006508">
    <property type="term" value="P:proteolysis"/>
    <property type="evidence" value="ECO:0007669"/>
    <property type="project" value="UniProtKB-KW"/>
</dbReference>
<evidence type="ECO:0000313" key="5">
    <source>
        <dbReference type="EMBL" id="SER90887.1"/>
    </source>
</evidence>
<proteinExistence type="predicted"/>
<name>A0A1H9T1D8_9LACT</name>
<keyword evidence="6" id="KW-1185">Reference proteome</keyword>
<dbReference type="GO" id="GO:0008233">
    <property type="term" value="F:peptidase activity"/>
    <property type="evidence" value="ECO:0007669"/>
    <property type="project" value="UniProtKB-KW"/>
</dbReference>
<dbReference type="InterPro" id="IPR051458">
    <property type="entry name" value="Cyt/Met_Dipeptidase"/>
</dbReference>
<evidence type="ECO:0000313" key="6">
    <source>
        <dbReference type="Proteomes" id="UP000198948"/>
    </source>
</evidence>
<dbReference type="Pfam" id="PF01546">
    <property type="entry name" value="Peptidase_M20"/>
    <property type="match status" value="1"/>
</dbReference>
<dbReference type="NCBIfam" id="NF005034">
    <property type="entry name" value="PRK06446.1"/>
    <property type="match status" value="1"/>
</dbReference>
<protein>
    <submittedName>
        <fullName evidence="5">Acetylornithine deacetylase/Succinyl-diaminopimelate desuccinylase</fullName>
    </submittedName>
</protein>
<dbReference type="GO" id="GO:0009014">
    <property type="term" value="F:succinyl-diaminopimelate desuccinylase activity"/>
    <property type="evidence" value="ECO:0007669"/>
    <property type="project" value="TreeGrafter"/>
</dbReference>
<dbReference type="GO" id="GO:0046872">
    <property type="term" value="F:metal ion binding"/>
    <property type="evidence" value="ECO:0007669"/>
    <property type="project" value="UniProtKB-KW"/>
</dbReference>
<dbReference type="SUPFAM" id="SSF53187">
    <property type="entry name" value="Zn-dependent exopeptidases"/>
    <property type="match status" value="1"/>
</dbReference>
<keyword evidence="3" id="KW-0378">Hydrolase</keyword>
<organism evidence="5 6">
    <name type="scientific">Isobaculum melis</name>
    <dbReference type="NCBI Taxonomy" id="142588"/>
    <lineage>
        <taxon>Bacteria</taxon>
        <taxon>Bacillati</taxon>
        <taxon>Bacillota</taxon>
        <taxon>Bacilli</taxon>
        <taxon>Lactobacillales</taxon>
        <taxon>Carnobacteriaceae</taxon>
        <taxon>Isobaculum</taxon>
    </lineage>
</organism>
<dbReference type="Gene3D" id="3.40.630.10">
    <property type="entry name" value="Zn peptidases"/>
    <property type="match status" value="1"/>
</dbReference>
<dbReference type="Pfam" id="PF07687">
    <property type="entry name" value="M20_dimer"/>
    <property type="match status" value="1"/>
</dbReference>
<evidence type="ECO:0000256" key="1">
    <source>
        <dbReference type="ARBA" id="ARBA00022670"/>
    </source>
</evidence>
<dbReference type="RefSeq" id="WP_092652418.1">
    <property type="nucleotide sequence ID" value="NZ_FOHA01000010.1"/>
</dbReference>
<evidence type="ECO:0000259" key="4">
    <source>
        <dbReference type="Pfam" id="PF07687"/>
    </source>
</evidence>
<dbReference type="PANTHER" id="PTHR43270:SF8">
    <property type="entry name" value="DI- AND TRIPEPTIDASE DUG2-RELATED"/>
    <property type="match status" value="1"/>
</dbReference>
<accession>A0A1H9T1D8</accession>
<dbReference type="AlphaFoldDB" id="A0A1H9T1D8"/>
<evidence type="ECO:0000256" key="2">
    <source>
        <dbReference type="ARBA" id="ARBA00022723"/>
    </source>
</evidence>
<dbReference type="GO" id="GO:0009089">
    <property type="term" value="P:lysine biosynthetic process via diaminopimelate"/>
    <property type="evidence" value="ECO:0007669"/>
    <property type="project" value="TreeGrafter"/>
</dbReference>
<feature type="domain" description="Peptidase M20 dimerisation" evidence="4">
    <location>
        <begin position="195"/>
        <end position="354"/>
    </location>
</feature>
<dbReference type="InterPro" id="IPR011650">
    <property type="entry name" value="Peptidase_M20_dimer"/>
</dbReference>
<dbReference type="PANTHER" id="PTHR43270">
    <property type="entry name" value="BETA-ALA-HIS DIPEPTIDASE"/>
    <property type="match status" value="1"/>
</dbReference>
<gene>
    <name evidence="5" type="ORF">SAMN04488559_11050</name>
</gene>
<dbReference type="EMBL" id="FOHA01000010">
    <property type="protein sequence ID" value="SER90887.1"/>
    <property type="molecule type" value="Genomic_DNA"/>
</dbReference>
<evidence type="ECO:0000256" key="3">
    <source>
        <dbReference type="ARBA" id="ARBA00022801"/>
    </source>
</evidence>